<evidence type="ECO:0008006" key="5">
    <source>
        <dbReference type="Google" id="ProtNLM"/>
    </source>
</evidence>
<evidence type="ECO:0000256" key="2">
    <source>
        <dbReference type="SAM" id="SignalP"/>
    </source>
</evidence>
<protein>
    <recommendedName>
        <fullName evidence="5">Protein kinase domain-containing protein</fullName>
    </recommendedName>
</protein>
<feature type="non-terminal residue" evidence="3">
    <location>
        <position position="285"/>
    </location>
</feature>
<evidence type="ECO:0000256" key="1">
    <source>
        <dbReference type="SAM" id="MobiDB-lite"/>
    </source>
</evidence>
<keyword evidence="4" id="KW-1185">Reference proteome</keyword>
<proteinExistence type="predicted"/>
<feature type="compositionally biased region" description="Polar residues" evidence="1">
    <location>
        <begin position="50"/>
        <end position="73"/>
    </location>
</feature>
<feature type="region of interest" description="Disordered" evidence="1">
    <location>
        <begin position="91"/>
        <end position="125"/>
    </location>
</feature>
<feature type="compositionally biased region" description="Polar residues" evidence="1">
    <location>
        <begin position="108"/>
        <end position="119"/>
    </location>
</feature>
<sequence length="285" mass="31988">MKNILTTLCLGFFLGINQIRANRNQVLAANALNNAHLYPPRTVSKMRSPLVQNSEQTNHPSRTTSLPTSNQYSTGQNRYLLQQLQAPQNTVTQTLNKKKPIKIGPFTFNKSSQKSQNPNEVPKRTLPKKEVKVGPFRFNIKTKPQIAPFYGPDPSRGIQNWELYPVKSLGKGVYGSATLVSDSHGNNKIGSSRIEQEISMAREAGYLVGHNPESRQILLKYVEGVPLKEYLKIDGRDVIDPKSRLDKYNFFVTKMQEAVGAVHSKKIAHLDNHDQNIIINKDGKA</sequence>
<feature type="region of interest" description="Disordered" evidence="1">
    <location>
        <begin position="49"/>
        <end position="73"/>
    </location>
</feature>
<feature type="chain" id="PRO_5001705861" description="Protein kinase domain-containing protein" evidence="2">
    <location>
        <begin position="22"/>
        <end position="285"/>
    </location>
</feature>
<feature type="signal peptide" evidence="2">
    <location>
        <begin position="1"/>
        <end position="21"/>
    </location>
</feature>
<dbReference type="SUPFAM" id="SSF56112">
    <property type="entry name" value="Protein kinase-like (PK-like)"/>
    <property type="match status" value="1"/>
</dbReference>
<reference evidence="3 4" key="1">
    <citation type="journal article" date="2013" name="Curr. Biol.">
        <title>Shared signatures of parasitism and phylogenomics unite Cryptomycota and microsporidia.</title>
        <authorList>
            <person name="James T.Y."/>
            <person name="Pelin A."/>
            <person name="Bonen L."/>
            <person name="Ahrendt S."/>
            <person name="Sain D."/>
            <person name="Corradi N."/>
            <person name="Stajich J.E."/>
        </authorList>
    </citation>
    <scope>NUCLEOTIDE SEQUENCE [LARGE SCALE GENOMIC DNA]</scope>
    <source>
        <strain evidence="3 4">CSF55</strain>
    </source>
</reference>
<dbReference type="AlphaFoldDB" id="A0A075B496"/>
<evidence type="ECO:0000313" key="3">
    <source>
        <dbReference type="EMBL" id="EPZ36130.1"/>
    </source>
</evidence>
<gene>
    <name evidence="3" type="ORF">O9G_005788</name>
</gene>
<name>A0A075B496_ROZAC</name>
<accession>A0A075B496</accession>
<dbReference type="Proteomes" id="UP000030755">
    <property type="component" value="Unassembled WGS sequence"/>
</dbReference>
<dbReference type="Gene3D" id="1.10.510.10">
    <property type="entry name" value="Transferase(Phosphotransferase) domain 1"/>
    <property type="match status" value="1"/>
</dbReference>
<dbReference type="InterPro" id="IPR011009">
    <property type="entry name" value="Kinase-like_dom_sf"/>
</dbReference>
<organism evidence="3 4">
    <name type="scientific">Rozella allomycis (strain CSF55)</name>
    <dbReference type="NCBI Taxonomy" id="988480"/>
    <lineage>
        <taxon>Eukaryota</taxon>
        <taxon>Fungi</taxon>
        <taxon>Fungi incertae sedis</taxon>
        <taxon>Cryptomycota</taxon>
        <taxon>Cryptomycota incertae sedis</taxon>
        <taxon>Rozella</taxon>
    </lineage>
</organism>
<evidence type="ECO:0000313" key="4">
    <source>
        <dbReference type="Proteomes" id="UP000030755"/>
    </source>
</evidence>
<keyword evidence="2" id="KW-0732">Signal</keyword>
<dbReference type="HOGENOM" id="CLU_978474_0_0_1"/>
<dbReference type="EMBL" id="KE560653">
    <property type="protein sequence ID" value="EPZ36130.1"/>
    <property type="molecule type" value="Genomic_DNA"/>
</dbReference>